<keyword evidence="2" id="KW-0812">Transmembrane</keyword>
<evidence type="ECO:0000256" key="1">
    <source>
        <dbReference type="SAM" id="MobiDB-lite"/>
    </source>
</evidence>
<feature type="transmembrane region" description="Helical" evidence="2">
    <location>
        <begin position="153"/>
        <end position="175"/>
    </location>
</feature>
<feature type="transmembrane region" description="Helical" evidence="2">
    <location>
        <begin position="56"/>
        <end position="78"/>
    </location>
</feature>
<dbReference type="AlphaFoldDB" id="A0A644UD91"/>
<feature type="compositionally biased region" description="Polar residues" evidence="1">
    <location>
        <begin position="728"/>
        <end position="738"/>
    </location>
</feature>
<feature type="compositionally biased region" description="Low complexity" evidence="1">
    <location>
        <begin position="922"/>
        <end position="933"/>
    </location>
</feature>
<feature type="transmembrane region" description="Helical" evidence="2">
    <location>
        <begin position="21"/>
        <end position="40"/>
    </location>
</feature>
<feature type="region of interest" description="Disordered" evidence="1">
    <location>
        <begin position="713"/>
        <end position="777"/>
    </location>
</feature>
<evidence type="ECO:0000313" key="3">
    <source>
        <dbReference type="EMBL" id="MPL76864.1"/>
    </source>
</evidence>
<name>A0A644UD91_9ZZZZ</name>
<organism evidence="3">
    <name type="scientific">bioreactor metagenome</name>
    <dbReference type="NCBI Taxonomy" id="1076179"/>
    <lineage>
        <taxon>unclassified sequences</taxon>
        <taxon>metagenomes</taxon>
        <taxon>ecological metagenomes</taxon>
    </lineage>
</organism>
<evidence type="ECO:0000256" key="2">
    <source>
        <dbReference type="SAM" id="Phobius"/>
    </source>
</evidence>
<gene>
    <name evidence="3" type="ORF">SDC9_22715</name>
</gene>
<proteinExistence type="predicted"/>
<accession>A0A644UD91</accession>
<dbReference type="EMBL" id="VSSQ01000101">
    <property type="protein sequence ID" value="MPL76864.1"/>
    <property type="molecule type" value="Genomic_DNA"/>
</dbReference>
<feature type="region of interest" description="Disordered" evidence="1">
    <location>
        <begin position="910"/>
        <end position="945"/>
    </location>
</feature>
<reference evidence="3" key="1">
    <citation type="submission" date="2019-08" db="EMBL/GenBank/DDBJ databases">
        <authorList>
            <person name="Kucharzyk K."/>
            <person name="Murdoch R.W."/>
            <person name="Higgins S."/>
            <person name="Loffler F."/>
        </authorList>
    </citation>
    <scope>NUCLEOTIDE SEQUENCE</scope>
</reference>
<sequence>MTNEIIISKLDKFIRKYYKSKLIKGILYCVFLLLSFFLILNTLEYFGYYSTLTRSILFYSFLTIALLILYFFILVPLFKIFRLTKTISYKEAANIIGTHFPEVSDKLLNLLQLQDVASKEDSELLEASIKQRTQELSPIPFVKAVDISKNKKYIKWALIPVVILLLCGIFFPSFISEPTYRYINHTKHFQRPAPFSFKLLNTDLKVLQHGDIDIRVKIEGEMLVDKVNIVINKQIFEMNKEKKDIFTYSIKQIQNNVTFHFESSEITSNDYNIEVLPKPILLDLQAVITYPAYTQIKEESFTNVSNFSVPKGSTISWRAVTKDTKTLIFKNNNKEESFSPDKNGRLSFSKLIMSDLSYQLFTKNNFTTFSDSLEFLVNVIPDLSPQIAVIEQKDSIIADRVYFRGQIKDDYGFSKLEFHVEKYEKYSPKQTIISSSLPLNTKENAQEFYYSYDLSELKPGERLVYYFEVWDNDAIDGAKSTRSGVFTIEIPSIDEIEEKQEKTSNQIKKETDQSLMELKKIQEEIKELNKKLLEKKELDWQDKKQIESLKKKQDQIKQSLENISKKIKENNNLDQRYKQQNEEILKKQKELEKLYEEVAKDMFEELNKMIKDNIKKEDLKEALDKMKMSNENLEKQLDRNLEMFKRLEVDKKMLETIDKLNKTAQEQKELSQETQQNPKNNKDLQEKQSQLNKSFEDIKKDIQELQKKASELEEPLKIKSDKQKEDSITQAQKNAQKNMEQKKNKDASKNQKQAAEKMQEMVDDLQQQQEENEEEQLAEDIQEVRQILKNLNKLSFMQEDLIIKVRETSVTDPLYQNLINTQNKIKNDMKMISDSLFAMSKRQPQISNIINKELTSIDNQIGNSIEKLLQYNQGIYGSYRNTQATSSQQYAMTSMNNLSLLLAESLNNMQQNMKSKSKSKNNSKSQPKNQCNSPKQGKQNPKSMREMQEALNKEMERLKKEMEGQKKGQNQKPRIGENAKINEELAKMAAQQEMIRKMMQQYSNDLKEEGGKSAGELDNLIKQMEQTETDIVNKIINQQTINRQNNILTRMLQHEKAQAKQEQEQRRESTEGRDLIDKSNNQFLEFNKLKNRELELFKQVPPVFSPYYKEKVNDFFYKFER</sequence>
<protein>
    <submittedName>
        <fullName evidence="3">Uncharacterized protein</fullName>
    </submittedName>
</protein>
<keyword evidence="2" id="KW-1133">Transmembrane helix</keyword>
<comment type="caution">
    <text evidence="3">The sequence shown here is derived from an EMBL/GenBank/DDBJ whole genome shotgun (WGS) entry which is preliminary data.</text>
</comment>
<feature type="region of interest" description="Disordered" evidence="1">
    <location>
        <begin position="1053"/>
        <end position="1076"/>
    </location>
</feature>
<feature type="compositionally biased region" description="Basic and acidic residues" evidence="1">
    <location>
        <begin position="739"/>
        <end position="760"/>
    </location>
</feature>
<keyword evidence="2" id="KW-0472">Membrane</keyword>
<feature type="region of interest" description="Disordered" evidence="1">
    <location>
        <begin position="665"/>
        <end position="689"/>
    </location>
</feature>
<feature type="compositionally biased region" description="Basic and acidic residues" evidence="1">
    <location>
        <begin position="713"/>
        <end position="727"/>
    </location>
</feature>